<comment type="caution">
    <text evidence="2">The sequence shown here is derived from an EMBL/GenBank/DDBJ whole genome shotgun (WGS) entry which is preliminary data.</text>
</comment>
<dbReference type="Proteomes" id="UP001458880">
    <property type="component" value="Unassembled WGS sequence"/>
</dbReference>
<dbReference type="PANTHER" id="PTHR14240">
    <property type="entry name" value="RETINITIS PIGMENTOSA GTPASE REGULATOR-INTERACTING PROTEIN"/>
    <property type="match status" value="1"/>
</dbReference>
<reference evidence="2 3" key="1">
    <citation type="journal article" date="2024" name="BMC Genomics">
        <title>De novo assembly and annotation of Popillia japonica's genome with initial clues to its potential as an invasive pest.</title>
        <authorList>
            <person name="Cucini C."/>
            <person name="Boschi S."/>
            <person name="Funari R."/>
            <person name="Cardaioli E."/>
            <person name="Iannotti N."/>
            <person name="Marturano G."/>
            <person name="Paoli F."/>
            <person name="Bruttini M."/>
            <person name="Carapelli A."/>
            <person name="Frati F."/>
            <person name="Nardi F."/>
        </authorList>
    </citation>
    <scope>NUCLEOTIDE SEQUENCE [LARGE SCALE GENOMIC DNA]</scope>
    <source>
        <strain evidence="2">DMR45628</strain>
    </source>
</reference>
<evidence type="ECO:0000313" key="3">
    <source>
        <dbReference type="Proteomes" id="UP001458880"/>
    </source>
</evidence>
<keyword evidence="3" id="KW-1185">Reference proteome</keyword>
<organism evidence="2 3">
    <name type="scientific">Popillia japonica</name>
    <name type="common">Japanese beetle</name>
    <dbReference type="NCBI Taxonomy" id="7064"/>
    <lineage>
        <taxon>Eukaryota</taxon>
        <taxon>Metazoa</taxon>
        <taxon>Ecdysozoa</taxon>
        <taxon>Arthropoda</taxon>
        <taxon>Hexapoda</taxon>
        <taxon>Insecta</taxon>
        <taxon>Pterygota</taxon>
        <taxon>Neoptera</taxon>
        <taxon>Endopterygota</taxon>
        <taxon>Coleoptera</taxon>
        <taxon>Polyphaga</taxon>
        <taxon>Scarabaeiformia</taxon>
        <taxon>Scarabaeidae</taxon>
        <taxon>Rutelinae</taxon>
        <taxon>Popillia</taxon>
    </lineage>
</organism>
<name>A0AAW1LR06_POPJA</name>
<dbReference type="AlphaFoldDB" id="A0AAW1LR06"/>
<dbReference type="Gene3D" id="2.60.40.150">
    <property type="entry name" value="C2 domain"/>
    <property type="match status" value="2"/>
</dbReference>
<dbReference type="EMBL" id="JASPKY010000097">
    <property type="protein sequence ID" value="KAK9737623.1"/>
    <property type="molecule type" value="Genomic_DNA"/>
</dbReference>
<dbReference type="Pfam" id="PF18111">
    <property type="entry name" value="RPGR1_C"/>
    <property type="match status" value="1"/>
</dbReference>
<feature type="domain" description="RPGRIP1 C-terminal" evidence="1">
    <location>
        <begin position="346"/>
        <end position="500"/>
    </location>
</feature>
<dbReference type="InterPro" id="IPR031139">
    <property type="entry name" value="RPGRIP1_fam"/>
</dbReference>
<evidence type="ECO:0000259" key="1">
    <source>
        <dbReference type="Pfam" id="PF18111"/>
    </source>
</evidence>
<gene>
    <name evidence="2" type="ORF">QE152_g10568</name>
</gene>
<dbReference type="PANTHER" id="PTHR14240:SF5">
    <property type="entry name" value="RPGRIP1 C-TERMINAL DOMAIN-CONTAINING PROTEIN"/>
    <property type="match status" value="1"/>
</dbReference>
<protein>
    <submittedName>
        <fullName evidence="2">Retinitis pigmentosa G-protein regulator interacting C-terminal</fullName>
    </submittedName>
</protein>
<dbReference type="InterPro" id="IPR041091">
    <property type="entry name" value="RPGRIP1_C"/>
</dbReference>
<proteinExistence type="predicted"/>
<accession>A0AAW1LR06</accession>
<dbReference type="InterPro" id="IPR035892">
    <property type="entry name" value="C2_domain_sf"/>
</dbReference>
<sequence>MDFRTLGSSLMNTMGKDNYEEYFNRKQLRQKLGSEVDISSTSLVTKHISYRTSSTLTRQQNLEIHIDYVHLSDAALKALNSRYRRCLGIRICWRLMNFESTTPIIQVRENLVRIKDIQKYTMSLNDVFLNHISKQSINFDLYASYDGKEKHIGRSEMDLRDFLRCTEKDVSRQLDIFSLRKFKLFHRCQHTTKLGVIALRYCLKPLSLTEVPRVLDKIELEELYYKLHQHISSEMLNCSQNNSFLCNKQSSTALQQNKAKKIGASCSEYCFIRTILDDILNKDDFLSSNEKGEDQHIRKWKNRLNYRKSLEEYAILCGTNPKQANSYSNVQIKVRDYDKNYKYESAIIINVMSLHLDKDKFPLKKSEVREFYVEYSFLSRTGKDMETLSLPLLENRIIQYNFKRTFLIDNDNHYYDCKMIARMVRDHKPIRFMIIEEPIEDVSRFQICKEVGYAEVDLFHLIQTEENAVIDLYPVMKLATPEHTIGYLKLGFWGVQAMRATALRILTPYASRKPSKTQKV</sequence>
<evidence type="ECO:0000313" key="2">
    <source>
        <dbReference type="EMBL" id="KAK9737623.1"/>
    </source>
</evidence>